<dbReference type="PANTHER" id="PTHR47396">
    <property type="entry name" value="TYPE I RESTRICTION ENZYME ECOKI R PROTEIN"/>
    <property type="match status" value="1"/>
</dbReference>
<name>A0A402DPG3_9CELL</name>
<feature type="domain" description="Helicase ATP-binding" evidence="1">
    <location>
        <begin position="180"/>
        <end position="337"/>
    </location>
</feature>
<organism evidence="3 4">
    <name type="scientific">Cellulomonas biazotea</name>
    <dbReference type="NCBI Taxonomy" id="1709"/>
    <lineage>
        <taxon>Bacteria</taxon>
        <taxon>Bacillati</taxon>
        <taxon>Actinomycetota</taxon>
        <taxon>Actinomycetes</taxon>
        <taxon>Micrococcales</taxon>
        <taxon>Cellulomonadaceae</taxon>
        <taxon>Cellulomonas</taxon>
    </lineage>
</organism>
<dbReference type="InterPro" id="IPR008969">
    <property type="entry name" value="CarboxyPept-like_regulatory"/>
</dbReference>
<dbReference type="Pfam" id="PF00271">
    <property type="entry name" value="Helicase_C"/>
    <property type="match status" value="1"/>
</dbReference>
<dbReference type="InterPro" id="IPR050742">
    <property type="entry name" value="Helicase_Restrict-Modif_Enz"/>
</dbReference>
<dbReference type="InterPro" id="IPR001650">
    <property type="entry name" value="Helicase_C-like"/>
</dbReference>
<evidence type="ECO:0008006" key="5">
    <source>
        <dbReference type="Google" id="ProtNLM"/>
    </source>
</evidence>
<evidence type="ECO:0000313" key="3">
    <source>
        <dbReference type="EMBL" id="GCE76004.1"/>
    </source>
</evidence>
<dbReference type="SUPFAM" id="SSF52540">
    <property type="entry name" value="P-loop containing nucleoside triphosphate hydrolases"/>
    <property type="match status" value="2"/>
</dbReference>
<sequence>MTRSEQETRVELIDPMLVTAGWRDALIEREYAHRAGRVRLLGEQPVRDDPQFADYVLRGEPRGPILATIEAKPESHAAGAGMQQALAYATDLGAPFAFSTNGREIVEQDLRTATTRRLTAFPTPAELLTRWQDGRAWRGVEVTNPYGETVPNPLLQPAFSLPGAPSLRYYQERAVSAVLEEILVGHNRTLLSLATGTGKTFIAFNIVHKLLASGYFKRALFIADRITLRDQAYNEFGGLGDRRGVVVNGEVPLQRDVHFAIYQSLYAETASGGRVFEGYPRDYFDLVVIDECHRSGYGDWGAILEHFSGAFHLGMTATPKQDDSIDTYAFFASENLGEDGQPRPIYEYSLGSGIDDGFLATYKVTRVKTSVDEGLVIHDALERGAELIVPEGTTARDTYEMRKFERELVVPDRTRTMCEHLAGFLRTHGALEKTMVFCVTMEHAELVRDEMQRLLGSETGRNLYAARIVSEERDAVPLLEQFQLSDSSEPIVVTTVDLLSTGVNAPSVRNIVFMKPIGSVTMFKQIIGRGSRLDARTNKQFFRIIDYTNATRLFDDWDLPTQPPIQGPLTGALVVAGTVVDAETRDPIAGSAISVRLQGRALAEASTGPNGEFRVEGLPGAVVDVYVTARGYTRRQLRADTTDPGAAELLVELRQPSHADRRIRISGVEVTIAAEVEVELGDGSVLQSSEYLTRARAAVREMVPTNEDLRVTWQSRATRAQLEEFLAGRQITREVLEIVLGRGDVDTFDLLATVAFDAAPMSRDARAAAARPHLMERHPHLPEGFLDSVLDKFRIDGVNEVSTSEVFGVAPFTTKWGGVLGVAQRIGGPENVRALLADIQSTLFATEMDA</sequence>
<dbReference type="Gene3D" id="3.40.50.300">
    <property type="entry name" value="P-loop containing nucleotide triphosphate hydrolases"/>
    <property type="match status" value="2"/>
</dbReference>
<dbReference type="InterPro" id="IPR006935">
    <property type="entry name" value="Helicase/UvrB_N"/>
</dbReference>
<dbReference type="InterPro" id="IPR014001">
    <property type="entry name" value="Helicase_ATP-bd"/>
</dbReference>
<dbReference type="PROSITE" id="PS51192">
    <property type="entry name" value="HELICASE_ATP_BIND_1"/>
    <property type="match status" value="1"/>
</dbReference>
<evidence type="ECO:0000259" key="2">
    <source>
        <dbReference type="PROSITE" id="PS51194"/>
    </source>
</evidence>
<dbReference type="Pfam" id="PF04851">
    <property type="entry name" value="ResIII"/>
    <property type="match status" value="1"/>
</dbReference>
<proteinExistence type="predicted"/>
<dbReference type="SMART" id="SM00487">
    <property type="entry name" value="DEXDc"/>
    <property type="match status" value="1"/>
</dbReference>
<keyword evidence="4" id="KW-1185">Reference proteome</keyword>
<gene>
    <name evidence="3" type="ORF">CBZ_10600</name>
</gene>
<dbReference type="PANTHER" id="PTHR47396:SF1">
    <property type="entry name" value="ATP-DEPENDENT HELICASE IRC3-RELATED"/>
    <property type="match status" value="1"/>
</dbReference>
<dbReference type="Gene3D" id="3.90.1570.30">
    <property type="match status" value="1"/>
</dbReference>
<dbReference type="Pfam" id="PF08463">
    <property type="entry name" value="EcoEI_R_C"/>
    <property type="match status" value="1"/>
</dbReference>
<feature type="domain" description="Helicase C-terminal" evidence="2">
    <location>
        <begin position="423"/>
        <end position="588"/>
    </location>
</feature>
<protein>
    <recommendedName>
        <fullName evidence="5">DEAD/DEAH box helicase</fullName>
    </recommendedName>
</protein>
<dbReference type="AlphaFoldDB" id="A0A402DPG3"/>
<dbReference type="GO" id="GO:0006304">
    <property type="term" value="P:DNA modification"/>
    <property type="evidence" value="ECO:0007669"/>
    <property type="project" value="InterPro"/>
</dbReference>
<dbReference type="PROSITE" id="PS51194">
    <property type="entry name" value="HELICASE_CTER"/>
    <property type="match status" value="1"/>
</dbReference>
<dbReference type="InterPro" id="IPR013670">
    <property type="entry name" value="EcoEI_R_C_dom"/>
</dbReference>
<dbReference type="GO" id="GO:0005829">
    <property type="term" value="C:cytosol"/>
    <property type="evidence" value="ECO:0007669"/>
    <property type="project" value="TreeGrafter"/>
</dbReference>
<dbReference type="Proteomes" id="UP000289954">
    <property type="component" value="Unassembled WGS sequence"/>
</dbReference>
<dbReference type="EMBL" id="BIMR01000065">
    <property type="protein sequence ID" value="GCE76004.1"/>
    <property type="molecule type" value="Genomic_DNA"/>
</dbReference>
<dbReference type="Pfam" id="PF13620">
    <property type="entry name" value="CarboxypepD_reg"/>
    <property type="match status" value="1"/>
</dbReference>
<evidence type="ECO:0000313" key="4">
    <source>
        <dbReference type="Proteomes" id="UP000289954"/>
    </source>
</evidence>
<dbReference type="GO" id="GO:0005524">
    <property type="term" value="F:ATP binding"/>
    <property type="evidence" value="ECO:0007669"/>
    <property type="project" value="InterPro"/>
</dbReference>
<dbReference type="InterPro" id="IPR027417">
    <property type="entry name" value="P-loop_NTPase"/>
</dbReference>
<evidence type="ECO:0000259" key="1">
    <source>
        <dbReference type="PROSITE" id="PS51192"/>
    </source>
</evidence>
<comment type="caution">
    <text evidence="3">The sequence shown here is derived from an EMBL/GenBank/DDBJ whole genome shotgun (WGS) entry which is preliminary data.</text>
</comment>
<dbReference type="SUPFAM" id="SSF49464">
    <property type="entry name" value="Carboxypeptidase regulatory domain-like"/>
    <property type="match status" value="1"/>
</dbReference>
<dbReference type="GO" id="GO:0016787">
    <property type="term" value="F:hydrolase activity"/>
    <property type="evidence" value="ECO:0007669"/>
    <property type="project" value="InterPro"/>
</dbReference>
<dbReference type="GO" id="GO:0003677">
    <property type="term" value="F:DNA binding"/>
    <property type="evidence" value="ECO:0007669"/>
    <property type="project" value="InterPro"/>
</dbReference>
<reference evidence="3 4" key="1">
    <citation type="submission" date="2019-01" db="EMBL/GenBank/DDBJ databases">
        <title>Draft genome sequence of Cellulomonas takizawaensis strain TKZ-21.</title>
        <authorList>
            <person name="Yamamura H."/>
            <person name="Hayashi T."/>
            <person name="Hamada M."/>
            <person name="Serisawa Y."/>
            <person name="Matsuyama K."/>
            <person name="Nakagawa Y."/>
            <person name="Otoguro M."/>
            <person name="Yanagida F."/>
            <person name="Hayakawa M."/>
        </authorList>
    </citation>
    <scope>NUCLEOTIDE SEQUENCE [LARGE SCALE GENOMIC DNA]</scope>
    <source>
        <strain evidence="3 4">NBRC12680</strain>
    </source>
</reference>
<accession>A0A402DPG3</accession>
<dbReference type="Gene3D" id="2.60.40.1120">
    <property type="entry name" value="Carboxypeptidase-like, regulatory domain"/>
    <property type="match status" value="1"/>
</dbReference>
<dbReference type="CDD" id="cd18032">
    <property type="entry name" value="DEXHc_RE_I_III_res"/>
    <property type="match status" value="1"/>
</dbReference>